<feature type="domain" description="G-protein coupled receptors family 1 profile" evidence="7">
    <location>
        <begin position="1634"/>
        <end position="1884"/>
    </location>
</feature>
<name>A0ABQ8LKG9_LABRO</name>
<evidence type="ECO:0000259" key="7">
    <source>
        <dbReference type="PROSITE" id="PS50262"/>
    </source>
</evidence>
<feature type="domain" description="G-protein coupled receptors family 1 profile" evidence="7">
    <location>
        <begin position="40"/>
        <end position="290"/>
    </location>
</feature>
<feature type="transmembrane region" description="Helical" evidence="6">
    <location>
        <begin position="100"/>
        <end position="121"/>
    </location>
</feature>
<organism evidence="8 9">
    <name type="scientific">Labeo rohita</name>
    <name type="common">Indian major carp</name>
    <name type="synonym">Cyprinus rohita</name>
    <dbReference type="NCBI Taxonomy" id="84645"/>
    <lineage>
        <taxon>Eukaryota</taxon>
        <taxon>Metazoa</taxon>
        <taxon>Chordata</taxon>
        <taxon>Craniata</taxon>
        <taxon>Vertebrata</taxon>
        <taxon>Euteleostomi</taxon>
        <taxon>Actinopterygii</taxon>
        <taxon>Neopterygii</taxon>
        <taxon>Teleostei</taxon>
        <taxon>Ostariophysi</taxon>
        <taxon>Cypriniformes</taxon>
        <taxon>Cyprinidae</taxon>
        <taxon>Labeoninae</taxon>
        <taxon>Labeonini</taxon>
        <taxon>Labeo</taxon>
    </lineage>
</organism>
<accession>A0ABQ8LKG9</accession>
<feature type="domain" description="G-protein coupled receptors family 1 profile" evidence="7">
    <location>
        <begin position="647"/>
        <end position="898"/>
    </location>
</feature>
<feature type="transmembrane region" description="Helical" evidence="6">
    <location>
        <begin position="808"/>
        <end position="832"/>
    </location>
</feature>
<feature type="transmembrane region" description="Helical" evidence="6">
    <location>
        <begin position="749"/>
        <end position="770"/>
    </location>
</feature>
<dbReference type="Gene3D" id="1.20.1070.10">
    <property type="entry name" value="Rhodopsin 7-helix transmembrane proteins"/>
    <property type="match status" value="6"/>
</dbReference>
<dbReference type="InterPro" id="IPR017452">
    <property type="entry name" value="GPCR_Rhodpsn_7TM"/>
</dbReference>
<dbReference type="SUPFAM" id="SSF81321">
    <property type="entry name" value="Family A G protein-coupled receptor-like"/>
    <property type="match status" value="6"/>
</dbReference>
<feature type="transmembrane region" description="Helical" evidence="6">
    <location>
        <begin position="329"/>
        <end position="353"/>
    </location>
</feature>
<evidence type="ECO:0000256" key="1">
    <source>
        <dbReference type="ARBA" id="ARBA00004141"/>
    </source>
</evidence>
<keyword evidence="4 6" id="KW-0472">Membrane</keyword>
<reference evidence="8 9" key="1">
    <citation type="submission" date="2022-01" db="EMBL/GenBank/DDBJ databases">
        <title>A high-quality chromosome-level genome assembly of rohu carp, Labeo rohita.</title>
        <authorList>
            <person name="Arick M.A. II"/>
            <person name="Hsu C.-Y."/>
            <person name="Magbanua Z."/>
            <person name="Pechanova O."/>
            <person name="Grover C."/>
            <person name="Miller E."/>
            <person name="Thrash A."/>
            <person name="Ezzel L."/>
            <person name="Alam S."/>
            <person name="Benzie J."/>
            <person name="Hamilton M."/>
            <person name="Karsi A."/>
            <person name="Lawrence M.L."/>
            <person name="Peterson D.G."/>
        </authorList>
    </citation>
    <scope>NUCLEOTIDE SEQUENCE [LARGE SCALE GENOMIC DNA]</scope>
    <source>
        <strain evidence="9">BAU-BD-2019</strain>
        <tissue evidence="8">Blood</tissue>
    </source>
</reference>
<keyword evidence="2 6" id="KW-0812">Transmembrane</keyword>
<evidence type="ECO:0000256" key="6">
    <source>
        <dbReference type="SAM" id="Phobius"/>
    </source>
</evidence>
<feature type="transmembrane region" description="Helical" evidence="6">
    <location>
        <begin position="200"/>
        <end position="224"/>
    </location>
</feature>
<feature type="transmembrane region" description="Helical" evidence="6">
    <location>
        <begin position="142"/>
        <end position="163"/>
    </location>
</feature>
<feature type="transmembrane region" description="Helical" evidence="6">
    <location>
        <begin position="1384"/>
        <end position="1405"/>
    </location>
</feature>
<feature type="domain" description="G-protein coupled receptors family 1 profile" evidence="7">
    <location>
        <begin position="1282"/>
        <end position="1533"/>
    </location>
</feature>
<feature type="transmembrane region" description="Helical" evidence="6">
    <location>
        <begin position="1015"/>
        <end position="1035"/>
    </location>
</feature>
<feature type="transmembrane region" description="Helical" evidence="6">
    <location>
        <begin position="24"/>
        <end position="48"/>
    </location>
</feature>
<evidence type="ECO:0000313" key="8">
    <source>
        <dbReference type="EMBL" id="KAI2651175.1"/>
    </source>
</evidence>
<keyword evidence="3 6" id="KW-1133">Transmembrane helix</keyword>
<evidence type="ECO:0000256" key="2">
    <source>
        <dbReference type="ARBA" id="ARBA00022692"/>
    </source>
</evidence>
<feature type="transmembrane region" description="Helical" evidence="6">
    <location>
        <begin position="1794"/>
        <end position="1815"/>
    </location>
</feature>
<feature type="domain" description="G-protein coupled receptors family 1 profile" evidence="7">
    <location>
        <begin position="954"/>
        <end position="1205"/>
    </location>
</feature>
<dbReference type="SMART" id="SM01381">
    <property type="entry name" value="7TM_GPCR_Srsx"/>
    <property type="match status" value="1"/>
</dbReference>
<proteinExistence type="predicted"/>
<feature type="transmembrane region" description="Helical" evidence="6">
    <location>
        <begin position="505"/>
        <end position="526"/>
    </location>
</feature>
<feature type="transmembrane region" description="Helical" evidence="6">
    <location>
        <begin position="1694"/>
        <end position="1715"/>
    </location>
</feature>
<evidence type="ECO:0000256" key="3">
    <source>
        <dbReference type="ARBA" id="ARBA00022989"/>
    </source>
</evidence>
<evidence type="ECO:0000256" key="4">
    <source>
        <dbReference type="ARBA" id="ARBA00023136"/>
    </source>
</evidence>
<feature type="transmembrane region" description="Helical" evidence="6">
    <location>
        <begin position="1654"/>
        <end position="1674"/>
    </location>
</feature>
<feature type="transmembrane region" description="Helical" evidence="6">
    <location>
        <begin position="1835"/>
        <end position="1855"/>
    </location>
</feature>
<dbReference type="PANTHER" id="PTHR26451">
    <property type="entry name" value="G_PROTEIN_RECEP_F1_2 DOMAIN-CONTAINING PROTEIN"/>
    <property type="match status" value="1"/>
</dbReference>
<comment type="caution">
    <text evidence="8">The sequence shown here is derived from an EMBL/GenBank/DDBJ whole genome shotgun (WGS) entry which is preliminary data.</text>
</comment>
<feature type="transmembrane region" description="Helical" evidence="6">
    <location>
        <begin position="1056"/>
        <end position="1077"/>
    </location>
</feature>
<feature type="transmembrane region" description="Helical" evidence="6">
    <location>
        <begin position="1155"/>
        <end position="1176"/>
    </location>
</feature>
<feature type="transmembrane region" description="Helical" evidence="6">
    <location>
        <begin position="365"/>
        <end position="385"/>
    </location>
</feature>
<feature type="transmembrane region" description="Helical" evidence="6">
    <location>
        <begin position="667"/>
        <end position="688"/>
    </location>
</feature>
<feature type="transmembrane region" description="Helical" evidence="6">
    <location>
        <begin position="853"/>
        <end position="872"/>
    </location>
</feature>
<feature type="transmembrane region" description="Helical" evidence="6">
    <location>
        <begin position="1483"/>
        <end position="1504"/>
    </location>
</feature>
<dbReference type="Proteomes" id="UP000830375">
    <property type="component" value="Unassembled WGS sequence"/>
</dbReference>
<dbReference type="PANTHER" id="PTHR26451:SF109">
    <property type="entry name" value="ODORANT RECEPTOR-RELATED"/>
    <property type="match status" value="1"/>
</dbReference>
<evidence type="ECO:0000256" key="5">
    <source>
        <dbReference type="ARBA" id="ARBA00023224"/>
    </source>
</evidence>
<dbReference type="PRINTS" id="PR00245">
    <property type="entry name" value="OLFACTORYR"/>
</dbReference>
<feature type="transmembrane region" description="Helical" evidence="6">
    <location>
        <begin position="708"/>
        <end position="728"/>
    </location>
</feature>
<comment type="subcellular location">
    <subcellularLocation>
        <location evidence="1">Membrane</location>
        <topology evidence="1">Multi-pass membrane protein</topology>
    </subcellularLocation>
</comment>
<dbReference type="PROSITE" id="PS50262">
    <property type="entry name" value="G_PROTEIN_RECEP_F1_2"/>
    <property type="match status" value="6"/>
</dbReference>
<feature type="transmembrane region" description="Helical" evidence="6">
    <location>
        <begin position="1736"/>
        <end position="1757"/>
    </location>
</feature>
<keyword evidence="8" id="KW-0675">Receptor</keyword>
<feature type="transmembrane region" description="Helical" evidence="6">
    <location>
        <begin position="940"/>
        <end position="962"/>
    </location>
</feature>
<feature type="transmembrane region" description="Helical" evidence="6">
    <location>
        <begin position="1112"/>
        <end position="1134"/>
    </location>
</feature>
<gene>
    <name evidence="8" type="ORF">H4Q32_019203</name>
</gene>
<dbReference type="EMBL" id="JACTAM010000021">
    <property type="protein sequence ID" value="KAI2651175.1"/>
    <property type="molecule type" value="Genomic_DNA"/>
</dbReference>
<keyword evidence="9" id="KW-1185">Reference proteome</keyword>
<protein>
    <submittedName>
        <fullName evidence="8">Olfactory receptor 52N5</fullName>
    </submittedName>
</protein>
<dbReference type="PRINTS" id="PR00237">
    <property type="entry name" value="GPCRRHODOPSN"/>
</dbReference>
<evidence type="ECO:0000313" key="9">
    <source>
        <dbReference type="Proteomes" id="UP000830375"/>
    </source>
</evidence>
<dbReference type="Pfam" id="PF13853">
    <property type="entry name" value="7tm_4"/>
    <property type="match status" value="6"/>
</dbReference>
<dbReference type="InterPro" id="IPR000725">
    <property type="entry name" value="Olfact_rcpt"/>
</dbReference>
<feature type="domain" description="G-protein coupled receptors family 1 profile" evidence="7">
    <location>
        <begin position="345"/>
        <end position="595"/>
    </location>
</feature>
<feature type="transmembrane region" description="Helical" evidence="6">
    <location>
        <begin position="1342"/>
        <end position="1363"/>
    </location>
</feature>
<dbReference type="InterPro" id="IPR000276">
    <property type="entry name" value="GPCR_Rhodpsn"/>
</dbReference>
<feature type="transmembrane region" description="Helical" evidence="6">
    <location>
        <begin position="1618"/>
        <end position="1642"/>
    </location>
</feature>
<feature type="transmembrane region" description="Helical" evidence="6">
    <location>
        <begin position="1268"/>
        <end position="1290"/>
    </location>
</feature>
<feature type="transmembrane region" description="Helical" evidence="6">
    <location>
        <begin position="631"/>
        <end position="655"/>
    </location>
</feature>
<feature type="transmembrane region" description="Helical" evidence="6">
    <location>
        <begin position="1440"/>
        <end position="1462"/>
    </location>
</feature>
<feature type="transmembrane region" description="Helical" evidence="6">
    <location>
        <begin position="405"/>
        <end position="426"/>
    </location>
</feature>
<feature type="transmembrane region" description="Helical" evidence="6">
    <location>
        <begin position="447"/>
        <end position="468"/>
    </location>
</feature>
<feature type="transmembrane region" description="Helical" evidence="6">
    <location>
        <begin position="245"/>
        <end position="264"/>
    </location>
</feature>
<dbReference type="InterPro" id="IPR052921">
    <property type="entry name" value="GPCR1_Superfamily_Member"/>
</dbReference>
<keyword evidence="5" id="KW-0807">Transducer</keyword>
<sequence length="1910" mass="216170">MDNLTFRHSILLVEGLKVTHHSSYPVFIVLFLAYIFAIVSNITLIFMISAEKNLHDPMHFLFCNLPVNDVIGTTVILPRLMQDVLKEASERYITYVECVIQAYFVHVFTAACHYILMIMAFDRYVAICNPLRYSAIMTNKMVIKLSASAWGLAVLVVTIMIGLTLRLSNCRSTIENPFCDNASLFKLSCENVVINNIFGVIYSVIVACLSAVSIFITYVKIAVLCVRSKNKALNTKAIKTCSTHLAVYLIMFISGAIFIFLHRFPEYSESRKLSSIMFHIIPPGLNPLVYGLQTKEIRQKIVKQSMDNLTFRQNILLVEGLNVAHQSSYFAFTLLLLAYVFAMVSNIGLIFIISTEKNLHDPMHFLYCNLPLNDIIGTTVIMPRLLQDMLRETSERYITYVECVIQAYFVHVFAATCHYVLMIMAFDRYVAICNPLRYTAIMTNKMVIKLSALAWGLAVLVVSIMIGLTLRLSHCRFKIENPFCDNASLFKLSCENVVINNVFGMIYTVIVACLSVLYIFITYVRIATTCITRKNKALNSKAIKTCTTHLAVYLIMLVSGFIFIILHRFPEYSDSRKLASIMFHIVPPGLNPLVYGLQTKEIRQKIDMDNLTFRHSILLVEGLQVTPQSTYVVFTFLLLVYVFIMVSNIALVILISTEKNLHHPMHFLFCNLPLNDILGTTVILPRLLQDILKETSERYMTYVECVVQAYFVHIFVAACHYVLIIMAFDRYVAICSPLRYSAIMTNKMVVKLSASAWALSVLMVTILIGLTVRLSHCRSKIENPFCDNASLFKLSCEDGVVVNNVYGIIYTVVLFSFSILSIFITYGKIATVCITSKNKALNSKAIKTCSTHLAVYLIMLVSGSTFIFLHRFPLYSESRKLASIMFHIVPPGLNPLVYGLQTKEIRQKICVEQLMDNLTFTNNILLLEGLKVTRQSSYPVFTLLLLAYVFTMGCNIGLIILISTDKSLSHPMHLLFCNLPLNDILGTTVIMPRLLQDILMEASERYMTYVECVVQAYFVHIFATVSHTVLMIMAFDRYVAICNPLRYTAIMTNKMVVKLSALAWGVSVPAVAILIGLTVRLSRCRYKIENPFCDNASLFKLSCEDSMVINNFYGIFSTVVILTFSLGSVLITYGKIATVCKRNKNRAYNRKAIKTCGTHIAVYIIMFVSCAIMVFFHRSPEYSENRKLASIMFHIVPPGLNPLVYGVQTKEIRQKTIKLCCGNKLNVRSLFVQNMPDYEQPAMDNQTFTNNIILVEGLKLTHQSSYPVFILLLLVYVFTVGCNIGLVIVISNEKNLHHPMHFLFCNLPLNDILGTTVIMPHLLQDILREASEQYMTYVECVIQAYFVHVFAAASHYVLMIMAFDRYMAICNPLRYSAIMTNKMVVKLSALAWGVSVLTVAVLIGLTVRLSRCRYKIENPFCDNASLFKLSCEDSVAINNLYGIISTVVVFTFSLGSVFITYGKIAAVCIASKNKALNSKAIKTCGTHIAVYIIMFVSCAIMVFFHRFPGYSENRKLASIMFHIVPPGLNPLVYGLQTKEIRQKTFKLFCRNQVGGKTRQKNGETIRVANSGACNQRDKTQSRPVSEIRFCEKQRMDNLTFTNNILLVEGLKVTPQASYLVFILLFLFYVFAMGCNIGLIILIAREKNLHHPMHFLFCNLPVNDIIGTTVILPRLMQDIFKQPSERYISYVECVIQAYFVHIFATASHTALVTMAYDRQVAICNPLLYTTIMTNKMVVKLSAIAWALPVIVVVIMIGLTVRLSRCRSKIENPFCDNASLYKLSCDNVAINNMFGIVYSVAALIISVTLMFVTYIRIVTVCIISKNKALNSKAIKTCGSHIAVYLIMFVSCAIMIFLHRFPEYSENRKLASIMFHIVPPGLNPVVYGLQTKEIRQKIVKLWWKKRLICCDLF</sequence>
<feature type="transmembrane region" description="Helical" evidence="6">
    <location>
        <begin position="547"/>
        <end position="566"/>
    </location>
</feature>